<evidence type="ECO:0000256" key="4">
    <source>
        <dbReference type="SAM" id="SignalP"/>
    </source>
</evidence>
<proteinExistence type="inferred from homology"/>
<comment type="similarity">
    <text evidence="3">Belongs to the TO family.</text>
</comment>
<evidence type="ECO:0000313" key="6">
    <source>
        <dbReference type="Proteomes" id="UP001152798"/>
    </source>
</evidence>
<dbReference type="InterPro" id="IPR038606">
    <property type="entry name" value="To_sf"/>
</dbReference>
<dbReference type="GO" id="GO:0007623">
    <property type="term" value="P:circadian rhythm"/>
    <property type="evidence" value="ECO:0007669"/>
    <property type="project" value="UniProtKB-ARBA"/>
</dbReference>
<accession>A0A9P0H4F2</accession>
<keyword evidence="6" id="KW-1185">Reference proteome</keyword>
<feature type="chain" id="PRO_5040413054" evidence="4">
    <location>
        <begin position="19"/>
        <end position="246"/>
    </location>
</feature>
<dbReference type="Proteomes" id="UP001152798">
    <property type="component" value="Chromosome 3"/>
</dbReference>
<dbReference type="OrthoDB" id="8194225at2759"/>
<dbReference type="Pfam" id="PF06585">
    <property type="entry name" value="JHBP"/>
    <property type="match status" value="1"/>
</dbReference>
<gene>
    <name evidence="5" type="ORF">NEZAVI_LOCUS5004</name>
</gene>
<sequence>MLASLFFVCLSQVVLSSADLPSPVKPCKNDGSLNECVIKQSQDVIKAVAKGNPKYGIPSLDPLHIPKIVQSEGGSKSVSMNLTLENINIYGNAGAEIVKAEMDSSKKQFKLTVHHPQVKLIADYILEGKFLVVPVNGKGKTTITLDDLTSVYIYKFKPVQKKGVDYITSVRPAYLSVVPKKMTFNFENLFNGNKALGEATNKMMNENWQEFDRQMSKGIKLALCEVYTDTMDNVLRSTPYSALFLK</sequence>
<feature type="signal peptide" evidence="4">
    <location>
        <begin position="1"/>
        <end position="18"/>
    </location>
</feature>
<reference evidence="5" key="1">
    <citation type="submission" date="2022-01" db="EMBL/GenBank/DDBJ databases">
        <authorList>
            <person name="King R."/>
        </authorList>
    </citation>
    <scope>NUCLEOTIDE SEQUENCE</scope>
</reference>
<dbReference type="Gene3D" id="3.15.10.30">
    <property type="entry name" value="Haemolymph juvenile hormone binding protein"/>
    <property type="match status" value="1"/>
</dbReference>
<protein>
    <submittedName>
        <fullName evidence="5">Uncharacterized protein</fullName>
    </submittedName>
</protein>
<dbReference type="PANTHER" id="PTHR11008">
    <property type="entry name" value="PROTEIN TAKEOUT-LIKE PROTEIN"/>
    <property type="match status" value="1"/>
</dbReference>
<evidence type="ECO:0000313" key="5">
    <source>
        <dbReference type="EMBL" id="CAH1394515.1"/>
    </source>
</evidence>
<keyword evidence="2" id="KW-0090">Biological rhythms</keyword>
<dbReference type="SMART" id="SM00700">
    <property type="entry name" value="JHBP"/>
    <property type="match status" value="1"/>
</dbReference>
<evidence type="ECO:0000256" key="3">
    <source>
        <dbReference type="ARBA" id="ARBA00060902"/>
    </source>
</evidence>
<keyword evidence="1 4" id="KW-0732">Signal</keyword>
<evidence type="ECO:0000256" key="2">
    <source>
        <dbReference type="ARBA" id="ARBA00023108"/>
    </source>
</evidence>
<name>A0A9P0H4F2_NEZVI</name>
<dbReference type="PANTHER" id="PTHR11008:SF32">
    <property type="entry name" value="CIRCADIAN CLOCK-CONTROLLED PROTEIN DAYWAKE-RELATED"/>
    <property type="match status" value="1"/>
</dbReference>
<dbReference type="FunFam" id="3.15.10.30:FF:000001">
    <property type="entry name" value="Takeout-like protein 1"/>
    <property type="match status" value="1"/>
</dbReference>
<organism evidence="5 6">
    <name type="scientific">Nezara viridula</name>
    <name type="common">Southern green stink bug</name>
    <name type="synonym">Cimex viridulus</name>
    <dbReference type="NCBI Taxonomy" id="85310"/>
    <lineage>
        <taxon>Eukaryota</taxon>
        <taxon>Metazoa</taxon>
        <taxon>Ecdysozoa</taxon>
        <taxon>Arthropoda</taxon>
        <taxon>Hexapoda</taxon>
        <taxon>Insecta</taxon>
        <taxon>Pterygota</taxon>
        <taxon>Neoptera</taxon>
        <taxon>Paraneoptera</taxon>
        <taxon>Hemiptera</taxon>
        <taxon>Heteroptera</taxon>
        <taxon>Panheteroptera</taxon>
        <taxon>Pentatomomorpha</taxon>
        <taxon>Pentatomoidea</taxon>
        <taxon>Pentatomidae</taxon>
        <taxon>Pentatominae</taxon>
        <taxon>Nezara</taxon>
    </lineage>
</organism>
<dbReference type="EMBL" id="OV725079">
    <property type="protein sequence ID" value="CAH1394515.1"/>
    <property type="molecule type" value="Genomic_DNA"/>
</dbReference>
<dbReference type="AlphaFoldDB" id="A0A9P0H4F2"/>
<dbReference type="InterPro" id="IPR010562">
    <property type="entry name" value="Haemolymph_juvenile_hormone-bd"/>
</dbReference>
<evidence type="ECO:0000256" key="1">
    <source>
        <dbReference type="ARBA" id="ARBA00022729"/>
    </source>
</evidence>
<dbReference type="GO" id="GO:0005615">
    <property type="term" value="C:extracellular space"/>
    <property type="evidence" value="ECO:0007669"/>
    <property type="project" value="TreeGrafter"/>
</dbReference>